<dbReference type="GO" id="GO:0005886">
    <property type="term" value="C:plasma membrane"/>
    <property type="evidence" value="ECO:0007669"/>
    <property type="project" value="TreeGrafter"/>
</dbReference>
<keyword evidence="1 3" id="KW-0403">Intermediate filament</keyword>
<proteinExistence type="inferred from homology"/>
<dbReference type="PROSITE" id="PS00226">
    <property type="entry name" value="IF_ROD_1"/>
    <property type="match status" value="1"/>
</dbReference>
<dbReference type="InterPro" id="IPR006821">
    <property type="entry name" value="Intermed_filament_DNA-bd"/>
</dbReference>
<dbReference type="FunFam" id="1.20.5.170:FF:000002">
    <property type="entry name" value="Type I keratin KA11"/>
    <property type="match status" value="1"/>
</dbReference>
<dbReference type="GO" id="GO:0045109">
    <property type="term" value="P:intermediate filament organization"/>
    <property type="evidence" value="ECO:0007669"/>
    <property type="project" value="TreeGrafter"/>
</dbReference>
<comment type="similarity">
    <text evidence="3">Belongs to the intermediate filament family.</text>
</comment>
<dbReference type="SUPFAM" id="SSF64593">
    <property type="entry name" value="Intermediate filament protein, coiled coil region"/>
    <property type="match status" value="2"/>
</dbReference>
<reference evidence="7" key="1">
    <citation type="submission" date="2023-06" db="EMBL/GenBank/DDBJ databases">
        <title>Reference genome for the Northern bat (Eptesicus nilssonii), a most northern bat species.</title>
        <authorList>
            <person name="Laine V.N."/>
            <person name="Pulliainen A.T."/>
            <person name="Lilley T.M."/>
        </authorList>
    </citation>
    <scope>NUCLEOTIDE SEQUENCE</scope>
    <source>
        <strain evidence="7">BLF_Eptnil</strain>
        <tissue evidence="7">Kidney</tissue>
    </source>
</reference>
<dbReference type="GO" id="GO:0005737">
    <property type="term" value="C:cytoplasm"/>
    <property type="evidence" value="ECO:0007669"/>
    <property type="project" value="TreeGrafter"/>
</dbReference>
<dbReference type="GO" id="GO:0045098">
    <property type="term" value="C:type III intermediate filament"/>
    <property type="evidence" value="ECO:0007669"/>
    <property type="project" value="TreeGrafter"/>
</dbReference>
<protein>
    <recommendedName>
        <fullName evidence="6">IF rod domain-containing protein</fullName>
    </recommendedName>
</protein>
<evidence type="ECO:0000256" key="2">
    <source>
        <dbReference type="ARBA" id="ARBA00023054"/>
    </source>
</evidence>
<feature type="coiled-coil region" evidence="4">
    <location>
        <begin position="87"/>
        <end position="196"/>
    </location>
</feature>
<dbReference type="FunFam" id="1.20.5.500:FF:000001">
    <property type="entry name" value="Type II keratin 23"/>
    <property type="match status" value="1"/>
</dbReference>
<feature type="region of interest" description="Disordered" evidence="5">
    <location>
        <begin position="464"/>
        <end position="486"/>
    </location>
</feature>
<dbReference type="InterPro" id="IPR039008">
    <property type="entry name" value="IF_rod_dom"/>
</dbReference>
<dbReference type="InterPro" id="IPR050405">
    <property type="entry name" value="Intermediate_filament"/>
</dbReference>
<dbReference type="Pfam" id="PF04732">
    <property type="entry name" value="Filament_head"/>
    <property type="match status" value="1"/>
</dbReference>
<dbReference type="SMART" id="SM01391">
    <property type="entry name" value="Filament"/>
    <property type="match status" value="1"/>
</dbReference>
<dbReference type="Pfam" id="PF00038">
    <property type="entry name" value="Filament"/>
    <property type="match status" value="3"/>
</dbReference>
<feature type="coiled-coil region" evidence="4">
    <location>
        <begin position="254"/>
        <end position="281"/>
    </location>
</feature>
<evidence type="ECO:0000256" key="5">
    <source>
        <dbReference type="SAM" id="MobiDB-lite"/>
    </source>
</evidence>
<dbReference type="AlphaFoldDB" id="A0AA40I1B2"/>
<keyword evidence="8" id="KW-1185">Reference proteome</keyword>
<keyword evidence="2 4" id="KW-0175">Coiled coil</keyword>
<dbReference type="Gene3D" id="1.20.5.500">
    <property type="entry name" value="Single helix bin"/>
    <property type="match status" value="1"/>
</dbReference>
<evidence type="ECO:0000256" key="3">
    <source>
        <dbReference type="RuleBase" id="RU000685"/>
    </source>
</evidence>
<evidence type="ECO:0000256" key="1">
    <source>
        <dbReference type="ARBA" id="ARBA00022754"/>
    </source>
</evidence>
<evidence type="ECO:0000313" key="8">
    <source>
        <dbReference type="Proteomes" id="UP001177744"/>
    </source>
</evidence>
<feature type="region of interest" description="Disordered" evidence="5">
    <location>
        <begin position="1"/>
        <end position="22"/>
    </location>
</feature>
<dbReference type="Gene3D" id="1.20.5.1160">
    <property type="entry name" value="Vasodilator-stimulated phosphoprotein"/>
    <property type="match status" value="2"/>
</dbReference>
<dbReference type="PROSITE" id="PS51842">
    <property type="entry name" value="IF_ROD_2"/>
    <property type="match status" value="1"/>
</dbReference>
<comment type="caution">
    <text evidence="7">The sequence shown here is derived from an EMBL/GenBank/DDBJ whole genome shotgun (WGS) entry which is preliminary data.</text>
</comment>
<dbReference type="GO" id="GO:0005200">
    <property type="term" value="F:structural constituent of cytoskeleton"/>
    <property type="evidence" value="ECO:0007669"/>
    <property type="project" value="TreeGrafter"/>
</dbReference>
<feature type="compositionally biased region" description="Gly residues" evidence="5">
    <location>
        <begin position="466"/>
        <end position="475"/>
    </location>
</feature>
<evidence type="ECO:0000259" key="6">
    <source>
        <dbReference type="PROSITE" id="PS51842"/>
    </source>
</evidence>
<name>A0AA40I1B2_CNENI</name>
<feature type="coiled-coil region" evidence="4">
    <location>
        <begin position="421"/>
        <end position="459"/>
    </location>
</feature>
<dbReference type="GO" id="GO:0030424">
    <property type="term" value="C:axon"/>
    <property type="evidence" value="ECO:0007669"/>
    <property type="project" value="TreeGrafter"/>
</dbReference>
<dbReference type="Proteomes" id="UP001177744">
    <property type="component" value="Unassembled WGS sequence"/>
</dbReference>
<organism evidence="7 8">
    <name type="scientific">Cnephaeus nilssonii</name>
    <name type="common">Northern bat</name>
    <name type="synonym">Eptesicus nilssonii</name>
    <dbReference type="NCBI Taxonomy" id="3371016"/>
    <lineage>
        <taxon>Eukaryota</taxon>
        <taxon>Metazoa</taxon>
        <taxon>Chordata</taxon>
        <taxon>Craniata</taxon>
        <taxon>Vertebrata</taxon>
        <taxon>Euteleostomi</taxon>
        <taxon>Mammalia</taxon>
        <taxon>Eutheria</taxon>
        <taxon>Laurasiatheria</taxon>
        <taxon>Chiroptera</taxon>
        <taxon>Yangochiroptera</taxon>
        <taxon>Vespertilionidae</taxon>
        <taxon>Cnephaeus</taxon>
    </lineage>
</organism>
<feature type="region of interest" description="Disordered" evidence="5">
    <location>
        <begin position="605"/>
        <end position="628"/>
    </location>
</feature>
<feature type="coiled-coil region" evidence="4">
    <location>
        <begin position="508"/>
        <end position="542"/>
    </location>
</feature>
<feature type="compositionally biased region" description="Basic and acidic residues" evidence="5">
    <location>
        <begin position="611"/>
        <end position="628"/>
    </location>
</feature>
<accession>A0AA40I1B2</accession>
<dbReference type="Gene3D" id="1.20.5.170">
    <property type="match status" value="1"/>
</dbReference>
<sequence length="628" mass="70007">MSHPSGLRASSISSTSYRRTFGPPPSLSPGAFSYSSSSRFSGSRLLGSASSSSSVRLGSFRGPRAGASALLRLPSERLDFSLTEALNQEFLATRSNEKQELQELNDRFANFIEKVRFLEQQNAALRGELSQARGQEPARADQLCQQELRELRRELELLGRERDRVQVERDGLAEDLAALKQRLEDETHKREDAEHNLVLFRKVSPGPAWISVSLCVQGSICGCGEAIRSLQRLFLVLSSPSLLLNPHCCSTKDVDDATLARLELERKIESLMDEIEFLKKLHEEVVCLPPTRHLVANSGAAPDNLAAGSVWAGLRLRRPVRGTPGRPLLFTQVFVLFSVRQLHGPRGICAVNSTSCRPGRQELRDMQVNMESQQVQQVEVEATVKPELTAALRDIRAQYESIAAKNMQEAEEWYKSKYADLSDAANRNHEALRQAKQEMNESRRQIQSLTCEVDGLRGTVSTGLPAGRGGGGGAGKAVPSLTVLPPPPQNEALLRQLRELEEQFALEAGGYQAGNARLEEELRQLKEEMARHLREYQELLNVKMALDIEIATYRKLLEGEESRISVPVHSFASFNIRTTVPEVEPPQDSQSRKMVLIKTIETRNGEQVVTESHKEQRSELDKSSTHSY</sequence>
<evidence type="ECO:0000256" key="4">
    <source>
        <dbReference type="SAM" id="Coils"/>
    </source>
</evidence>
<gene>
    <name evidence="7" type="ORF">QTO34_017596</name>
</gene>
<dbReference type="PANTHER" id="PTHR45652">
    <property type="entry name" value="GLIAL FIBRILLARY ACIDIC PROTEIN"/>
    <property type="match status" value="1"/>
</dbReference>
<feature type="domain" description="IF rod" evidence="6">
    <location>
        <begin position="97"/>
        <end position="564"/>
    </location>
</feature>
<feature type="compositionally biased region" description="Polar residues" evidence="5">
    <location>
        <begin position="8"/>
        <end position="18"/>
    </location>
</feature>
<dbReference type="EMBL" id="JAULJE010000007">
    <property type="protein sequence ID" value="KAK1341193.1"/>
    <property type="molecule type" value="Genomic_DNA"/>
</dbReference>
<evidence type="ECO:0000313" key="7">
    <source>
        <dbReference type="EMBL" id="KAK1341193.1"/>
    </source>
</evidence>
<dbReference type="InterPro" id="IPR018039">
    <property type="entry name" value="IF_conserved"/>
</dbReference>
<dbReference type="PANTHER" id="PTHR45652:SF14">
    <property type="entry name" value="PERIPHERIN"/>
    <property type="match status" value="1"/>
</dbReference>